<reference evidence="1 2" key="1">
    <citation type="submission" date="2019-09" db="EMBL/GenBank/DDBJ databases">
        <title>Sulfurimonas gotlandica sp. nov., a chemoautotrophic and psychrotolerant epsilonproteobacterium isolated from a pelagic redoxcline, and an emended description of the genus Sulfurimonas.</title>
        <authorList>
            <person name="Wang S."/>
            <person name="Jiang L."/>
            <person name="Shao S."/>
        </authorList>
    </citation>
    <scope>NUCLEOTIDE SEQUENCE [LARGE SCALE GENOMIC DNA]</scope>
    <source>
        <strain evidence="1 2">GYSZ_1</strain>
    </source>
</reference>
<dbReference type="KEGG" id="sulg:FJR48_07250"/>
<dbReference type="InterPro" id="IPR035931">
    <property type="entry name" value="YlxR-like_sf"/>
</dbReference>
<name>A0A5P8P4C0_9BACT</name>
<dbReference type="AlphaFoldDB" id="A0A5P8P4C0"/>
<dbReference type="SUPFAM" id="SSF64376">
    <property type="entry name" value="YlxR-like"/>
    <property type="match status" value="1"/>
</dbReference>
<keyword evidence="2" id="KW-1185">Reference proteome</keyword>
<evidence type="ECO:0008006" key="3">
    <source>
        <dbReference type="Google" id="ProtNLM"/>
    </source>
</evidence>
<evidence type="ECO:0000313" key="2">
    <source>
        <dbReference type="Proteomes" id="UP000326944"/>
    </source>
</evidence>
<organism evidence="1 2">
    <name type="scientific">Sulfurimonas lithotrophica</name>
    <dbReference type="NCBI Taxonomy" id="2590022"/>
    <lineage>
        <taxon>Bacteria</taxon>
        <taxon>Pseudomonadati</taxon>
        <taxon>Campylobacterota</taxon>
        <taxon>Epsilonproteobacteria</taxon>
        <taxon>Campylobacterales</taxon>
        <taxon>Sulfurimonadaceae</taxon>
        <taxon>Sulfurimonas</taxon>
    </lineage>
</organism>
<dbReference type="Gene3D" id="3.30.1230.10">
    <property type="entry name" value="YlxR-like"/>
    <property type="match status" value="1"/>
</dbReference>
<dbReference type="OrthoDB" id="5518171at2"/>
<sequence>MCISCRERDFQQNMLRLRCIDGNIEIFNGSGRTFYLCNDCLKDEKKLLRSLMRQCKSGDKEKLMNKLKEIITDDR</sequence>
<gene>
    <name evidence="1" type="ORF">FJR48_07250</name>
</gene>
<proteinExistence type="predicted"/>
<protein>
    <recommendedName>
        <fullName evidence="3">YlxR domain-containing protein</fullName>
    </recommendedName>
</protein>
<accession>A0A5P8P4C0</accession>
<dbReference type="EMBL" id="CP043617">
    <property type="protein sequence ID" value="QFR50457.1"/>
    <property type="molecule type" value="Genomic_DNA"/>
</dbReference>
<evidence type="ECO:0000313" key="1">
    <source>
        <dbReference type="EMBL" id="QFR50457.1"/>
    </source>
</evidence>
<dbReference type="Proteomes" id="UP000326944">
    <property type="component" value="Chromosome"/>
</dbReference>